<evidence type="ECO:0000313" key="12">
    <source>
        <dbReference type="Proteomes" id="UP001372834"/>
    </source>
</evidence>
<dbReference type="InterPro" id="IPR048971">
    <property type="entry name" value="Apc1_3rd"/>
</dbReference>
<feature type="region of interest" description="Disordered" evidence="6">
    <location>
        <begin position="463"/>
        <end position="484"/>
    </location>
</feature>
<organism evidence="11 12">
    <name type="scientific">Polyplax serrata</name>
    <name type="common">Common mouse louse</name>
    <dbReference type="NCBI Taxonomy" id="468196"/>
    <lineage>
        <taxon>Eukaryota</taxon>
        <taxon>Metazoa</taxon>
        <taxon>Ecdysozoa</taxon>
        <taxon>Arthropoda</taxon>
        <taxon>Hexapoda</taxon>
        <taxon>Insecta</taxon>
        <taxon>Pterygota</taxon>
        <taxon>Neoptera</taxon>
        <taxon>Paraneoptera</taxon>
        <taxon>Psocodea</taxon>
        <taxon>Troctomorpha</taxon>
        <taxon>Phthiraptera</taxon>
        <taxon>Anoplura</taxon>
        <taxon>Polyplacidae</taxon>
        <taxon>Polyplax</taxon>
    </lineage>
</organism>
<comment type="caution">
    <text evidence="11">The sequence shown here is derived from an EMBL/GenBank/DDBJ whole genome shotgun (WGS) entry which is preliminary data.</text>
</comment>
<dbReference type="EMBL" id="JAWJWE010000039">
    <property type="protein sequence ID" value="KAK6621173.1"/>
    <property type="molecule type" value="Genomic_DNA"/>
</dbReference>
<dbReference type="InterPro" id="IPR049255">
    <property type="entry name" value="Apc1_N"/>
</dbReference>
<dbReference type="InterPro" id="IPR046794">
    <property type="entry name" value="Apc1_MidN"/>
</dbReference>
<accession>A0AAN8P570</accession>
<feature type="domain" description="Anaphase-promoting complex subunit 1 beta-sandwich" evidence="10">
    <location>
        <begin position="1839"/>
        <end position="1923"/>
    </location>
</feature>
<evidence type="ECO:0000256" key="6">
    <source>
        <dbReference type="SAM" id="MobiDB-lite"/>
    </source>
</evidence>
<dbReference type="InterPro" id="IPR011989">
    <property type="entry name" value="ARM-like"/>
</dbReference>
<evidence type="ECO:0000256" key="5">
    <source>
        <dbReference type="ARBA" id="ARBA00023306"/>
    </source>
</evidence>
<evidence type="ECO:0000259" key="9">
    <source>
        <dbReference type="Pfam" id="PF20518"/>
    </source>
</evidence>
<evidence type="ECO:0008006" key="13">
    <source>
        <dbReference type="Google" id="ProtNLM"/>
    </source>
</evidence>
<dbReference type="Pfam" id="PF18122">
    <property type="entry name" value="APC1_C"/>
    <property type="match status" value="1"/>
</dbReference>
<dbReference type="PANTHER" id="PTHR12827">
    <property type="entry name" value="MEIOTIC CHECKPOINT REGULATOR TSG24 FAMILY MEMBER"/>
    <property type="match status" value="1"/>
</dbReference>
<dbReference type="GO" id="GO:0007091">
    <property type="term" value="P:metaphase/anaphase transition of mitotic cell cycle"/>
    <property type="evidence" value="ECO:0007669"/>
    <property type="project" value="TreeGrafter"/>
</dbReference>
<dbReference type="GO" id="GO:0070979">
    <property type="term" value="P:protein K11-linked ubiquitination"/>
    <property type="evidence" value="ECO:0007669"/>
    <property type="project" value="TreeGrafter"/>
</dbReference>
<keyword evidence="3" id="KW-0677">Repeat</keyword>
<dbReference type="GO" id="GO:0060090">
    <property type="term" value="F:molecular adaptor activity"/>
    <property type="evidence" value="ECO:0007669"/>
    <property type="project" value="TreeGrafter"/>
</dbReference>
<keyword evidence="2" id="KW-0132">Cell division</keyword>
<gene>
    <name evidence="11" type="ORF">RUM43_011479</name>
</gene>
<comment type="similarity">
    <text evidence="1">Belongs to the APC1 family.</text>
</comment>
<evidence type="ECO:0000313" key="11">
    <source>
        <dbReference type="EMBL" id="KAK6621173.1"/>
    </source>
</evidence>
<dbReference type="GO" id="GO:0031145">
    <property type="term" value="P:anaphase-promoting complex-dependent catabolic process"/>
    <property type="evidence" value="ECO:0007669"/>
    <property type="project" value="TreeGrafter"/>
</dbReference>
<protein>
    <recommendedName>
        <fullName evidence="13">Anaphase-promoting complex subunit 1</fullName>
    </recommendedName>
</protein>
<keyword evidence="4" id="KW-0498">Mitosis</keyword>
<name>A0AAN8P570_POLSC</name>
<evidence type="ECO:0000256" key="1">
    <source>
        <dbReference type="ARBA" id="ARBA00010547"/>
    </source>
</evidence>
<sequence>MIAASEPQEFIPFGRQQVVDHPGAIQIGLQQQQHQSETVLLNRLSQVSISESHKKTESWLLRETINDNIEYEEELYYTGKTVIWSIGPALTDNKNNRILKCCYTNETPVREALWCSFHLSKPEISSMYLRENEKIKVIDLGQKNSKKNEELKNCICIMDTNSIKFYAKSGKEYFTALQFKVSKIWPIKYGIILERDLEKKDTFDGVSEPESIKIDLPPPSPQSCMSFRNISLGVQKPSFEQSYILNPKSFAELGEKSTFGSTHYMNLPPNVHESFSPVNFALSGATPTLDNESALPVVFSLSHPLDEICPVVVKDDTLSYISNPEVKIVFTSEEPSLCMMYNKKTKTHSIYFVRKAQQQESEICLHRESMLSRTCRTHHQSFSTTGKPCFSNSASSSFNLHVGTGNLSLPAFLSAKTRKSLGLSHNIFPNVINSPFTPLERARHSSPIPSRNTLSPAFGHNFYTPSPRRSDTSINSPYGGTPSRIESRMMTEDIEYAEPKPLYPQICIQHLWTETVGQDNSDISLQAEKAFLTKDLCEQFYICYLIKIKSLLTFVKFKKNNNDNSLIFCEKCAINAKDACALTSLDMIAIIGLDGGVELYSGITRVAKILISGVPSCIATSSYLSDSNAGPTFFKHMSLSAFPKRSSLLPQSVLSHSNHSPVFNDSLSQLSPVTTFEGSCYDKLTPNISITNSNVTSPHEGTLVALKDSVSSRISMEFSTGMLFRMELPNFGNSPLVKSCLNSLRHVLPNELFMKVSVKWYCTRNVPGCHGIDTEEEWSMFTDVLFDLMGYDVELLKGTKADVERSPVIRAKKQKKCEKSGDEDWSYLISSKHHEVCLNQTGNILGLGQATETDIQADFDVSCGITETPSIPSRSSLERYDSLDSIRTPVDKSRFHSSKFKSSSSKLQEKSSLESIEETPLQPKASFSKSKFTTNRFKICLDQGDISPIMPAETPQKVFDDIIYLNVKSPLNPYISWVLFALHLLYEDMKLNHLKKKFLPTLAKFLHRLSSDLKLTDYIHHYWTDFPGKCPFAVPKYTGEIHIDRNFPPCFQQQPPNIFQHFYNMLLKKNVNPYPYIFKVNTRTKDLIQIFGLLSYGYENPGISMETLVKQINFNKLEKVVDKGKSSRPRSHRPIPHRVIQLMIQMGITQDSMQTLPPGVSLILYEALYSCRDYPGFGWSKEAYKLAMRHDLTSFCRQNSKEEVGPTNELIMPTAISNSKNSSTIRLNMDLEEDGMEDLTNMDVLKLRFSTDQRVLEARRMLQSAQPVRITIQQRPDVSDHEFIQEQEKHLYAICLRTMALPVGRGMMTVRSANPVITEKLPIPPLCLTGRVPPTDKVVDMSHIEVASNMNVWPLFHNGVAAGLRISPNAMDIDSQWIIYNKPKTNNEELIEHAGFLMALGLNGHLSNLQDTSIFHYLIKFHEMTSVGLLLGIAASKRGTMDTYMVRIVSLHIEAMLPPTGIEIDVDVVVEPAALVSLGFLYQGTAHRHIAQVLLQEIGRPPGPEMANSVDRESYSLAAGLALGLVVFGRGAKLSGLGDMAIADTLHHYMVGGPKRPYLGSQREKYRTPSFLIWEGDLVNTHVTGPGAVLALGMLYFNTGNKAIAEWLKAPETQHLLEVVLPDALLLRTLAKGLILWDEVEPTENWVMSHVPEFIRPYVLVKPEMNNEKCIDYETIDQAYCNILAGACMAIGLRFAGSACEEAFETLFMYTKMFTSLLGKNIGELCGRSTIETCLNVVTVSLAMVMAGTGDIEVLRLCRYLRSRVGPTNAVVTYGSHLATHMAIGLLFLGGGAYTLSTSPDAIAALLCAFYPKWPIHSNDNRYHLQAFRHLYVLAIESRLLLPRDIDTRTLCYAHITCVYLDTSASKEKEIKLRAPCLLPELNKLKEVRIDDNRYWSIVFTRDKNWEDFTNILAECSFVDVKQKAGCLSYLEDPQGFRSLLAQTLTRDDVIPWTIRVETIFGFSSDPILVNFTQYFLEGRENDESENAEEKMVVWLTYIAYYCLTKDKLSLLPIWMSLLKAGQNIFFNASSIEVWQLKLMWTQALRSSGSNNSSPLIPPDTVLSTKQYCQKCFESWEPDIKGLLQDYIRNTLDPNSKDQDKLTAYLTFHDIPRLDGINETKGKQKIIQELTDRGLSASAVMKIAAILENYQ</sequence>
<dbReference type="PANTHER" id="PTHR12827:SF3">
    <property type="entry name" value="ANAPHASE-PROMOTING COMPLEX SUBUNIT 1"/>
    <property type="match status" value="1"/>
</dbReference>
<dbReference type="Proteomes" id="UP001372834">
    <property type="component" value="Unassembled WGS sequence"/>
</dbReference>
<feature type="domain" description="Anaphase-promoting complex subunit 1 middle" evidence="9">
    <location>
        <begin position="958"/>
        <end position="1193"/>
    </location>
</feature>
<reference evidence="11 12" key="1">
    <citation type="submission" date="2023-10" db="EMBL/GenBank/DDBJ databases">
        <title>Genomes of two closely related lineages of the louse Polyplax serrata with different host specificities.</title>
        <authorList>
            <person name="Martinu J."/>
            <person name="Tarabai H."/>
            <person name="Stefka J."/>
            <person name="Hypsa V."/>
        </authorList>
    </citation>
    <scope>NUCLEOTIDE SEQUENCE [LARGE SCALE GENOMIC DNA]</scope>
    <source>
        <strain evidence="11">HR10_N</strain>
    </source>
</reference>
<dbReference type="GO" id="GO:0005680">
    <property type="term" value="C:anaphase-promoting complex"/>
    <property type="evidence" value="ECO:0007669"/>
    <property type="project" value="InterPro"/>
</dbReference>
<dbReference type="InterPro" id="IPR041221">
    <property type="entry name" value="APC1_C"/>
</dbReference>
<evidence type="ECO:0000259" key="10">
    <source>
        <dbReference type="Pfam" id="PF21282"/>
    </source>
</evidence>
<proteinExistence type="inferred from homology"/>
<feature type="domain" description="Anaphase-promoting complex subunit 1 C-terminal" evidence="8">
    <location>
        <begin position="1959"/>
        <end position="2112"/>
    </location>
</feature>
<dbReference type="InterPro" id="IPR024990">
    <property type="entry name" value="Apc1"/>
</dbReference>
<evidence type="ECO:0000256" key="2">
    <source>
        <dbReference type="ARBA" id="ARBA00022618"/>
    </source>
</evidence>
<dbReference type="Pfam" id="PF21282">
    <property type="entry name" value="APC1_3rd"/>
    <property type="match status" value="1"/>
</dbReference>
<evidence type="ECO:0000256" key="4">
    <source>
        <dbReference type="ARBA" id="ARBA00022776"/>
    </source>
</evidence>
<dbReference type="GO" id="GO:0051301">
    <property type="term" value="P:cell division"/>
    <property type="evidence" value="ECO:0007669"/>
    <property type="project" value="UniProtKB-KW"/>
</dbReference>
<dbReference type="Gene3D" id="1.25.10.10">
    <property type="entry name" value="Leucine-rich Repeat Variant"/>
    <property type="match status" value="2"/>
</dbReference>
<dbReference type="Pfam" id="PF12859">
    <property type="entry name" value="ANAPC1"/>
    <property type="match status" value="1"/>
</dbReference>
<feature type="domain" description="Anaphase-promoting complex subunit 1 N-terminal" evidence="7">
    <location>
        <begin position="64"/>
        <end position="422"/>
    </location>
</feature>
<dbReference type="Pfam" id="PF20518">
    <property type="entry name" value="Apc1_MidN"/>
    <property type="match status" value="1"/>
</dbReference>
<evidence type="ECO:0000259" key="8">
    <source>
        <dbReference type="Pfam" id="PF18122"/>
    </source>
</evidence>
<evidence type="ECO:0000256" key="3">
    <source>
        <dbReference type="ARBA" id="ARBA00022737"/>
    </source>
</evidence>
<keyword evidence="5" id="KW-0131">Cell cycle</keyword>
<evidence type="ECO:0000259" key="7">
    <source>
        <dbReference type="Pfam" id="PF12859"/>
    </source>
</evidence>